<comment type="caution">
    <text evidence="2">The sequence shown here is derived from an EMBL/GenBank/DDBJ whole genome shotgun (WGS) entry which is preliminary data.</text>
</comment>
<dbReference type="InterPro" id="IPR025213">
    <property type="entry name" value="Sim4_Fta2"/>
</dbReference>
<reference evidence="2" key="1">
    <citation type="journal article" date="2023" name="Mol. Phylogenet. Evol.">
        <title>Genome-scale phylogeny and comparative genomics of the fungal order Sordariales.</title>
        <authorList>
            <person name="Hensen N."/>
            <person name="Bonometti L."/>
            <person name="Westerberg I."/>
            <person name="Brannstrom I.O."/>
            <person name="Guillou S."/>
            <person name="Cros-Aarteil S."/>
            <person name="Calhoun S."/>
            <person name="Haridas S."/>
            <person name="Kuo A."/>
            <person name="Mondo S."/>
            <person name="Pangilinan J."/>
            <person name="Riley R."/>
            <person name="LaButti K."/>
            <person name="Andreopoulos B."/>
            <person name="Lipzen A."/>
            <person name="Chen C."/>
            <person name="Yan M."/>
            <person name="Daum C."/>
            <person name="Ng V."/>
            <person name="Clum A."/>
            <person name="Steindorff A."/>
            <person name="Ohm R.A."/>
            <person name="Martin F."/>
            <person name="Silar P."/>
            <person name="Natvig D.O."/>
            <person name="Lalanne C."/>
            <person name="Gautier V."/>
            <person name="Ament-Velasquez S.L."/>
            <person name="Kruys A."/>
            <person name="Hutchinson M.I."/>
            <person name="Powell A.J."/>
            <person name="Barry K."/>
            <person name="Miller A.N."/>
            <person name="Grigoriev I.V."/>
            <person name="Debuchy R."/>
            <person name="Gladieux P."/>
            <person name="Hiltunen Thoren M."/>
            <person name="Johannesson H."/>
        </authorList>
    </citation>
    <scope>NUCLEOTIDE SEQUENCE</scope>
    <source>
        <strain evidence="2">CBS 538.74</strain>
    </source>
</reference>
<dbReference type="Pfam" id="PF13095">
    <property type="entry name" value="FTA2"/>
    <property type="match status" value="1"/>
</dbReference>
<evidence type="ECO:0000313" key="2">
    <source>
        <dbReference type="EMBL" id="KAK4148866.1"/>
    </source>
</evidence>
<accession>A0AAN6ZTY7</accession>
<organism evidence="2 3">
    <name type="scientific">Chaetomidium leptoderma</name>
    <dbReference type="NCBI Taxonomy" id="669021"/>
    <lineage>
        <taxon>Eukaryota</taxon>
        <taxon>Fungi</taxon>
        <taxon>Dikarya</taxon>
        <taxon>Ascomycota</taxon>
        <taxon>Pezizomycotina</taxon>
        <taxon>Sordariomycetes</taxon>
        <taxon>Sordariomycetidae</taxon>
        <taxon>Sordariales</taxon>
        <taxon>Chaetomiaceae</taxon>
        <taxon>Chaetomidium</taxon>
    </lineage>
</organism>
<feature type="compositionally biased region" description="Acidic residues" evidence="1">
    <location>
        <begin position="325"/>
        <end position="335"/>
    </location>
</feature>
<feature type="region of interest" description="Disordered" evidence="1">
    <location>
        <begin position="1"/>
        <end position="25"/>
    </location>
</feature>
<evidence type="ECO:0000256" key="1">
    <source>
        <dbReference type="SAM" id="MobiDB-lite"/>
    </source>
</evidence>
<evidence type="ECO:0000313" key="3">
    <source>
        <dbReference type="Proteomes" id="UP001302745"/>
    </source>
</evidence>
<reference evidence="2" key="2">
    <citation type="submission" date="2023-05" db="EMBL/GenBank/DDBJ databases">
        <authorList>
            <consortium name="Lawrence Berkeley National Laboratory"/>
            <person name="Steindorff A."/>
            <person name="Hensen N."/>
            <person name="Bonometti L."/>
            <person name="Westerberg I."/>
            <person name="Brannstrom I.O."/>
            <person name="Guillou S."/>
            <person name="Cros-Aarteil S."/>
            <person name="Calhoun S."/>
            <person name="Haridas S."/>
            <person name="Kuo A."/>
            <person name="Mondo S."/>
            <person name="Pangilinan J."/>
            <person name="Riley R."/>
            <person name="Labutti K."/>
            <person name="Andreopoulos B."/>
            <person name="Lipzen A."/>
            <person name="Chen C."/>
            <person name="Yanf M."/>
            <person name="Daum C."/>
            <person name="Ng V."/>
            <person name="Clum A."/>
            <person name="Ohm R."/>
            <person name="Martin F."/>
            <person name="Silar P."/>
            <person name="Natvig D."/>
            <person name="Lalanne C."/>
            <person name="Gautier V."/>
            <person name="Ament-Velasquez S.L."/>
            <person name="Kruys A."/>
            <person name="Hutchinson M.I."/>
            <person name="Powell A.J."/>
            <person name="Barry K."/>
            <person name="Miller A.N."/>
            <person name="Grigoriev I.V."/>
            <person name="Debuchy R."/>
            <person name="Gladieux P."/>
            <person name="Thoren M.H."/>
            <person name="Johannesson H."/>
        </authorList>
    </citation>
    <scope>NUCLEOTIDE SEQUENCE</scope>
    <source>
        <strain evidence="2">CBS 538.74</strain>
    </source>
</reference>
<dbReference type="AlphaFoldDB" id="A0AAN6ZTY7"/>
<gene>
    <name evidence="2" type="ORF">C8A00DRAFT_38545</name>
</gene>
<name>A0AAN6ZTY7_9PEZI</name>
<protein>
    <submittedName>
        <fullName evidence="2">Kinetochore Sim4 complex subunit FTA2-domain-containing protein</fullName>
    </submittedName>
</protein>
<keyword evidence="3" id="KW-1185">Reference proteome</keyword>
<proteinExistence type="predicted"/>
<dbReference type="EMBL" id="MU857243">
    <property type="protein sequence ID" value="KAK4148866.1"/>
    <property type="molecule type" value="Genomic_DNA"/>
</dbReference>
<sequence length="335" mass="38451">MDSSTPSSTPLSDAPQALPQLPGPKLAPFTPTAHADIEFIEQLGNPAEDMDSFVWKVRINGMAPYYALKMFQFNAALYLESSIGSYLNRPLASPQLWIDYFDPFRCECRAYGRLKEECREDIAVRAHGYLFLTPEQELEVAKRSTPIQPDDAENDDPWGRAEEPLVADRPVHAIVKDLATDNNHFTRDQIDHLWRDLEDFHKLGILVRDVTVSNYIGGKLIDLSRAWTVPHPSLEYIHERYLRQQRRRDPVCLQNCIIDVGIDDGWNLDEVDMKELDACAIGEGENDGYGIDPRRYDWRKWEDHRTLEATEAFLEHEIYAPPPPEDPEAEGDEEE</sequence>
<feature type="region of interest" description="Disordered" evidence="1">
    <location>
        <begin position="314"/>
        <end position="335"/>
    </location>
</feature>
<dbReference type="Proteomes" id="UP001302745">
    <property type="component" value="Unassembled WGS sequence"/>
</dbReference>
<feature type="compositionally biased region" description="Low complexity" evidence="1">
    <location>
        <begin position="1"/>
        <end position="13"/>
    </location>
</feature>